<dbReference type="InterPro" id="IPR014752">
    <property type="entry name" value="Arrestin-like_C"/>
</dbReference>
<dbReference type="EMBL" id="WIXP02000009">
    <property type="protein sequence ID" value="KAF6205467.1"/>
    <property type="molecule type" value="Genomic_DNA"/>
</dbReference>
<keyword evidence="6" id="KW-1185">Reference proteome</keyword>
<evidence type="ECO:0000259" key="4">
    <source>
        <dbReference type="SMART" id="SM01017"/>
    </source>
</evidence>
<evidence type="ECO:0000313" key="6">
    <source>
        <dbReference type="Proteomes" id="UP000466442"/>
    </source>
</evidence>
<name>A0A8S9X8Z6_APOLU</name>
<feature type="chain" id="PRO_5035902184" description="Arrestin C-terminal-like domain-containing protein" evidence="3">
    <location>
        <begin position="24"/>
        <end position="398"/>
    </location>
</feature>
<keyword evidence="3" id="KW-0732">Signal</keyword>
<reference evidence="5" key="1">
    <citation type="journal article" date="2021" name="Mol. Ecol. Resour.">
        <title>Apolygus lucorum genome provides insights into omnivorousness and mesophyll feeding.</title>
        <authorList>
            <person name="Liu Y."/>
            <person name="Liu H."/>
            <person name="Wang H."/>
            <person name="Huang T."/>
            <person name="Liu B."/>
            <person name="Yang B."/>
            <person name="Yin L."/>
            <person name="Li B."/>
            <person name="Zhang Y."/>
            <person name="Zhang S."/>
            <person name="Jiang F."/>
            <person name="Zhang X."/>
            <person name="Ren Y."/>
            <person name="Wang B."/>
            <person name="Wang S."/>
            <person name="Lu Y."/>
            <person name="Wu K."/>
            <person name="Fan W."/>
            <person name="Wang G."/>
        </authorList>
    </citation>
    <scope>NUCLEOTIDE SEQUENCE</scope>
    <source>
        <strain evidence="5">12Hb</strain>
    </source>
</reference>
<proteinExistence type="inferred from homology"/>
<dbReference type="OrthoDB" id="6608932at2759"/>
<dbReference type="SMART" id="SM01017">
    <property type="entry name" value="Arrestin_C"/>
    <property type="match status" value="1"/>
</dbReference>
<protein>
    <recommendedName>
        <fullName evidence="4">Arrestin C-terminal-like domain-containing protein</fullName>
    </recommendedName>
</protein>
<dbReference type="PANTHER" id="PTHR11188:SF176">
    <property type="entry name" value="ARRESTIN DOMAIN-CONTAINING PROTEIN 1"/>
    <property type="match status" value="1"/>
</dbReference>
<gene>
    <name evidence="5" type="ORF">GE061_019640</name>
</gene>
<dbReference type="InterPro" id="IPR014756">
    <property type="entry name" value="Ig_E-set"/>
</dbReference>
<feature type="signal peptide" evidence="3">
    <location>
        <begin position="1"/>
        <end position="23"/>
    </location>
</feature>
<dbReference type="PANTHER" id="PTHR11188">
    <property type="entry name" value="ARRESTIN DOMAIN CONTAINING PROTEIN"/>
    <property type="match status" value="1"/>
</dbReference>
<accession>A0A8S9X8Z6</accession>
<dbReference type="InterPro" id="IPR011022">
    <property type="entry name" value="Arrestin_C-like"/>
</dbReference>
<dbReference type="Pfam" id="PF02752">
    <property type="entry name" value="Arrestin_C"/>
    <property type="match status" value="1"/>
</dbReference>
<dbReference type="AlphaFoldDB" id="A0A8S9X8Z6"/>
<dbReference type="Gene3D" id="2.60.40.640">
    <property type="match status" value="2"/>
</dbReference>
<dbReference type="Pfam" id="PF00339">
    <property type="entry name" value="Arrestin_N"/>
    <property type="match status" value="1"/>
</dbReference>
<dbReference type="InterPro" id="IPR011021">
    <property type="entry name" value="Arrestin-like_N"/>
</dbReference>
<dbReference type="InterPro" id="IPR050357">
    <property type="entry name" value="Arrestin_domain-protein"/>
</dbReference>
<feature type="domain" description="Arrestin C-terminal-like" evidence="4">
    <location>
        <begin position="220"/>
        <end position="344"/>
    </location>
</feature>
<evidence type="ECO:0000256" key="2">
    <source>
        <dbReference type="ARBA" id="ARBA00022606"/>
    </source>
</evidence>
<comment type="caution">
    <text evidence="5">The sequence shown here is derived from an EMBL/GenBank/DDBJ whole genome shotgun (WGS) entry which is preliminary data.</text>
</comment>
<sequence>MLPLVSPSASAIFLLRLAVDTSARRSGMCISMRGSSIGTFIPGSTTGSSRNVSEMSDVQISIQLDGSQEIYHSGEKVQGVVVVDVNKFLRVGVLKAEFEGLYYYKNKSGGSHKQVIKTDEVKLNIDGKISDIIPGRYLSPFIFTLDLSFPSSLVSLAGSVEYKIIAKCGYKLTNDSPIVKIETDRFISVNRYLDLKDRPVEMGGAELKHVHQTGWCSSCCGGDLAVSMVAKKRAFVAGERIEVSAVINNGTSQIISKTELDVIQKVKTKINRKVKQKVVGKERGIVMDYTEQVWINEYLLVPSVPPTSDDHNMAVSYQLRMLLTMNDGKRIKLVMPIVIGNVPVDTTIIEGAESELSFMYTGEINGREVCESKCIPSYIVYRFSPTLPTAPALEEQSS</sequence>
<comment type="similarity">
    <text evidence="1">Belongs to the arrestin family.</text>
</comment>
<dbReference type="Proteomes" id="UP000466442">
    <property type="component" value="Linkage Group LG9"/>
</dbReference>
<dbReference type="GO" id="GO:0015031">
    <property type="term" value="P:protein transport"/>
    <property type="evidence" value="ECO:0007669"/>
    <property type="project" value="TreeGrafter"/>
</dbReference>
<dbReference type="SUPFAM" id="SSF81296">
    <property type="entry name" value="E set domains"/>
    <property type="match status" value="2"/>
</dbReference>
<evidence type="ECO:0000256" key="3">
    <source>
        <dbReference type="SAM" id="SignalP"/>
    </source>
</evidence>
<dbReference type="GO" id="GO:0005737">
    <property type="term" value="C:cytoplasm"/>
    <property type="evidence" value="ECO:0007669"/>
    <property type="project" value="TreeGrafter"/>
</dbReference>
<organism evidence="5 6">
    <name type="scientific">Apolygus lucorum</name>
    <name type="common">Small green plant bug</name>
    <name type="synonym">Lygocoris lucorum</name>
    <dbReference type="NCBI Taxonomy" id="248454"/>
    <lineage>
        <taxon>Eukaryota</taxon>
        <taxon>Metazoa</taxon>
        <taxon>Ecdysozoa</taxon>
        <taxon>Arthropoda</taxon>
        <taxon>Hexapoda</taxon>
        <taxon>Insecta</taxon>
        <taxon>Pterygota</taxon>
        <taxon>Neoptera</taxon>
        <taxon>Paraneoptera</taxon>
        <taxon>Hemiptera</taxon>
        <taxon>Heteroptera</taxon>
        <taxon>Panheteroptera</taxon>
        <taxon>Cimicomorpha</taxon>
        <taxon>Miridae</taxon>
        <taxon>Mirini</taxon>
        <taxon>Apolygus</taxon>
    </lineage>
</organism>
<evidence type="ECO:0000256" key="1">
    <source>
        <dbReference type="ARBA" id="ARBA00005298"/>
    </source>
</evidence>
<evidence type="ECO:0000313" key="5">
    <source>
        <dbReference type="EMBL" id="KAF6205467.1"/>
    </source>
</evidence>
<keyword evidence="2" id="KW-0716">Sensory transduction</keyword>